<dbReference type="EMBL" id="RQYT01000013">
    <property type="protein sequence ID" value="RRD49719.1"/>
    <property type="molecule type" value="Genomic_DNA"/>
</dbReference>
<gene>
    <name evidence="2" type="ORF">EII35_07495</name>
</gene>
<accession>A0A3P1WSX3</accession>
<name>A0A3P1WSX3_9ACTN</name>
<proteinExistence type="predicted"/>
<sequence length="193" mass="21794">MAWYDTAPNPPPEAVQRLGDVLEARGTPLHEVILNSERRNYRPYGAITSIGKVGVSADLDGWYVFFCPPGTRRYMNIWDWKECALGEPRPKGRELPLEESVEWVLGLLEKNRPPEVDLECVERAGRELDRRVARDRWLRPLTTFGLSAVLISVLIWSAMTDSKGGIIVGSICLAQLVGAKVRDIFCKLFGRKK</sequence>
<comment type="caution">
    <text evidence="2">The sequence shown here is derived from an EMBL/GenBank/DDBJ whole genome shotgun (WGS) entry which is preliminary data.</text>
</comment>
<keyword evidence="1" id="KW-1133">Transmembrane helix</keyword>
<reference evidence="2 3" key="1">
    <citation type="submission" date="2018-11" db="EMBL/GenBank/DDBJ databases">
        <title>Genomes From Bacteria Associated with the Canine Oral Cavity: a Test Case for Automated Genome-Based Taxonomic Assignment.</title>
        <authorList>
            <person name="Coil D.A."/>
            <person name="Jospin G."/>
            <person name="Darling A.E."/>
            <person name="Wallis C."/>
            <person name="Davis I.J."/>
            <person name="Harris S."/>
            <person name="Eisen J.A."/>
            <person name="Holcombe L.J."/>
            <person name="O'Flynn C."/>
        </authorList>
    </citation>
    <scope>NUCLEOTIDE SEQUENCE [LARGE SCALE GENOMIC DNA]</scope>
    <source>
        <strain evidence="2 3">OH2822_COT-296</strain>
    </source>
</reference>
<evidence type="ECO:0000313" key="3">
    <source>
        <dbReference type="Proteomes" id="UP000280935"/>
    </source>
</evidence>
<organism evidence="2 3">
    <name type="scientific">Arachnia propionica</name>
    <dbReference type="NCBI Taxonomy" id="1750"/>
    <lineage>
        <taxon>Bacteria</taxon>
        <taxon>Bacillati</taxon>
        <taxon>Actinomycetota</taxon>
        <taxon>Actinomycetes</taxon>
        <taxon>Propionibacteriales</taxon>
        <taxon>Propionibacteriaceae</taxon>
        <taxon>Arachnia</taxon>
    </lineage>
</organism>
<feature type="transmembrane region" description="Helical" evidence="1">
    <location>
        <begin position="137"/>
        <end position="159"/>
    </location>
</feature>
<feature type="transmembrane region" description="Helical" evidence="1">
    <location>
        <begin position="165"/>
        <end position="185"/>
    </location>
</feature>
<evidence type="ECO:0000256" key="1">
    <source>
        <dbReference type="SAM" id="Phobius"/>
    </source>
</evidence>
<dbReference type="Proteomes" id="UP000280935">
    <property type="component" value="Unassembled WGS sequence"/>
</dbReference>
<dbReference type="AlphaFoldDB" id="A0A3P1WSX3"/>
<evidence type="ECO:0000313" key="2">
    <source>
        <dbReference type="EMBL" id="RRD49719.1"/>
    </source>
</evidence>
<dbReference type="RefSeq" id="WP_125227844.1">
    <property type="nucleotide sequence ID" value="NZ_RQYT01000013.1"/>
</dbReference>
<keyword evidence="1" id="KW-0472">Membrane</keyword>
<protein>
    <submittedName>
        <fullName evidence="2">Uncharacterized protein</fullName>
    </submittedName>
</protein>
<keyword evidence="1" id="KW-0812">Transmembrane</keyword>